<keyword evidence="4 5" id="KW-0472">Membrane</keyword>
<evidence type="ECO:0000256" key="2">
    <source>
        <dbReference type="ARBA" id="ARBA00022692"/>
    </source>
</evidence>
<dbReference type="EMBL" id="VFRQ01000005">
    <property type="protein sequence ID" value="TPE43938.1"/>
    <property type="molecule type" value="Genomic_DNA"/>
</dbReference>
<dbReference type="AlphaFoldDB" id="A0A501W3S8"/>
<dbReference type="Proteomes" id="UP000316727">
    <property type="component" value="Unassembled WGS sequence"/>
</dbReference>
<keyword evidence="3 5" id="KW-1133">Transmembrane helix</keyword>
<feature type="transmembrane region" description="Helical" evidence="5">
    <location>
        <begin position="12"/>
        <end position="30"/>
    </location>
</feature>
<protein>
    <submittedName>
        <fullName evidence="6">DoxX family membrane protein</fullName>
    </submittedName>
</protein>
<dbReference type="InterPro" id="IPR032808">
    <property type="entry name" value="DoxX"/>
</dbReference>
<dbReference type="Pfam" id="PF07681">
    <property type="entry name" value="DoxX"/>
    <property type="match status" value="1"/>
</dbReference>
<evidence type="ECO:0000256" key="1">
    <source>
        <dbReference type="ARBA" id="ARBA00004141"/>
    </source>
</evidence>
<accession>A0A501W3S8</accession>
<feature type="transmembrane region" description="Helical" evidence="5">
    <location>
        <begin position="197"/>
        <end position="214"/>
    </location>
</feature>
<dbReference type="GO" id="GO:0016020">
    <property type="term" value="C:membrane"/>
    <property type="evidence" value="ECO:0007669"/>
    <property type="project" value="UniProtKB-SubCell"/>
</dbReference>
<keyword evidence="7" id="KW-1185">Reference proteome</keyword>
<dbReference type="OrthoDB" id="940265at2"/>
<proteinExistence type="predicted"/>
<feature type="transmembrane region" description="Helical" evidence="5">
    <location>
        <begin position="76"/>
        <end position="96"/>
    </location>
</feature>
<evidence type="ECO:0000256" key="3">
    <source>
        <dbReference type="ARBA" id="ARBA00022989"/>
    </source>
</evidence>
<gene>
    <name evidence="6" type="ORF">FJM65_10970</name>
</gene>
<feature type="transmembrane region" description="Helical" evidence="5">
    <location>
        <begin position="50"/>
        <end position="69"/>
    </location>
</feature>
<feature type="transmembrane region" description="Helical" evidence="5">
    <location>
        <begin position="172"/>
        <end position="190"/>
    </location>
</feature>
<keyword evidence="2 5" id="KW-0812">Transmembrane</keyword>
<comment type="caution">
    <text evidence="6">The sequence shown here is derived from an EMBL/GenBank/DDBJ whole genome shotgun (WGS) entry which is preliminary data.</text>
</comment>
<comment type="subcellular location">
    <subcellularLocation>
        <location evidence="1">Membrane</location>
        <topology evidence="1">Multi-pass membrane protein</topology>
    </subcellularLocation>
</comment>
<evidence type="ECO:0000256" key="4">
    <source>
        <dbReference type="ARBA" id="ARBA00023136"/>
    </source>
</evidence>
<sequence>MLSNTNLLKILIRLFLGYIFFSAGICKLTHGHFGQLIGPPWLEERLAQYGLGLFAQVVAVSQVVCGALLLSQRFSLLGAIMLVPMNVAILAVTVSMQWQGTPYVNALFLALNLLLLGTERHKFRFLLHPDQPQNITPSVTDAIGQDKYSWLGILFCASTMLLASVNYTLTNIAALLAFTCFAVTASRASFLKPLDRVLILLPFLAMVGVTYGDLHPQMPVVIAALVAFEALLLCCRLYQAARKRPLTEEKPAMPAGVA</sequence>
<dbReference type="RefSeq" id="WP_140621561.1">
    <property type="nucleotide sequence ID" value="NZ_VFRQ01000005.1"/>
</dbReference>
<evidence type="ECO:0000256" key="5">
    <source>
        <dbReference type="SAM" id="Phobius"/>
    </source>
</evidence>
<evidence type="ECO:0000313" key="7">
    <source>
        <dbReference type="Proteomes" id="UP000316727"/>
    </source>
</evidence>
<reference evidence="6 7" key="1">
    <citation type="submission" date="2019-06" db="EMBL/GenBank/DDBJ databases">
        <title>A novel bacterium of genus Pontibacter, isolated from marine sediment.</title>
        <authorList>
            <person name="Huang H."/>
            <person name="Mo K."/>
            <person name="Hu Y."/>
        </authorList>
    </citation>
    <scope>NUCLEOTIDE SEQUENCE [LARGE SCALE GENOMIC DNA]</scope>
    <source>
        <strain evidence="6 7">HB172049</strain>
    </source>
</reference>
<organism evidence="6 7">
    <name type="scientific">Pontibacter mangrovi</name>
    <dbReference type="NCBI Taxonomy" id="2589816"/>
    <lineage>
        <taxon>Bacteria</taxon>
        <taxon>Pseudomonadati</taxon>
        <taxon>Bacteroidota</taxon>
        <taxon>Cytophagia</taxon>
        <taxon>Cytophagales</taxon>
        <taxon>Hymenobacteraceae</taxon>
        <taxon>Pontibacter</taxon>
    </lineage>
</organism>
<name>A0A501W3S8_9BACT</name>
<feature type="transmembrane region" description="Helical" evidence="5">
    <location>
        <begin position="220"/>
        <end position="238"/>
    </location>
</feature>
<evidence type="ECO:0000313" key="6">
    <source>
        <dbReference type="EMBL" id="TPE43938.1"/>
    </source>
</evidence>